<organism evidence="1 2">
    <name type="scientific">Mortierella alpina</name>
    <name type="common">Oleaginous fungus</name>
    <name type="synonym">Mortierella renispora</name>
    <dbReference type="NCBI Taxonomy" id="64518"/>
    <lineage>
        <taxon>Eukaryota</taxon>
        <taxon>Fungi</taxon>
        <taxon>Fungi incertae sedis</taxon>
        <taxon>Mucoromycota</taxon>
        <taxon>Mortierellomycotina</taxon>
        <taxon>Mortierellomycetes</taxon>
        <taxon>Mortierellales</taxon>
        <taxon>Mortierellaceae</taxon>
        <taxon>Mortierella</taxon>
    </lineage>
</organism>
<name>A0A9P6JCM5_MORAP</name>
<dbReference type="SUPFAM" id="SSF56219">
    <property type="entry name" value="DNase I-like"/>
    <property type="match status" value="1"/>
</dbReference>
<evidence type="ECO:0000313" key="2">
    <source>
        <dbReference type="Proteomes" id="UP000738359"/>
    </source>
</evidence>
<protein>
    <recommendedName>
        <fullName evidence="3">Endonuclease/exonuclease/phosphatase domain-containing protein</fullName>
    </recommendedName>
</protein>
<dbReference type="InterPro" id="IPR036691">
    <property type="entry name" value="Endo/exonu/phosph_ase_sf"/>
</dbReference>
<keyword evidence="2" id="KW-1185">Reference proteome</keyword>
<dbReference type="Gene3D" id="3.60.10.10">
    <property type="entry name" value="Endonuclease/exonuclease/phosphatase"/>
    <property type="match status" value="1"/>
</dbReference>
<comment type="caution">
    <text evidence="1">The sequence shown here is derived from an EMBL/GenBank/DDBJ whole genome shotgun (WGS) entry which is preliminary data.</text>
</comment>
<feature type="non-terminal residue" evidence="1">
    <location>
        <position position="447"/>
    </location>
</feature>
<dbReference type="OrthoDB" id="2411210at2759"/>
<dbReference type="EMBL" id="JAAAHY010000101">
    <property type="protein sequence ID" value="KAF9967103.1"/>
    <property type="molecule type" value="Genomic_DNA"/>
</dbReference>
<evidence type="ECO:0000313" key="1">
    <source>
        <dbReference type="EMBL" id="KAF9967103.1"/>
    </source>
</evidence>
<sequence length="447" mass="51419">MGDFNAVVDPALDRRNVDRTSRTPEGKLLRELILRQFYDTYRTLHPTTPGYTYNDESRLDMVWVSEGLEPYLRDVSIKPIEGNIVSDHKAVMATFDTRTLADPTPQHILDRSYSHVLKVNLRDVKSKHWEKYGEKLDRDLISHRNLTNEEVQRLLRPPEEGKDAPILEAEHLDLVWDILSKSIMDVALETLPRKRMGPKTEAYQANVQQYLRSRDLGRMLQLSYNYFTGPGNHSEERKQAARRDIEGHTDSFCQQRPDLAGTTPAIPTTNDVDEWIQWRTIIKRLWRQTRRDIQEERKRTRLADIAEAVAARDETFSTSTRETIRSILDNHKARATIDRVQRSAHGSTEVTDKPDEIREGVREYFAEWHGPRTSHSIPEGSQWEEEYRPKHEINVDWYSHLMDVPSIGDIAQAIQDAPAGKAEGASQVSKELLQHMGPGALGLFGAI</sequence>
<dbReference type="Proteomes" id="UP000738359">
    <property type="component" value="Unassembled WGS sequence"/>
</dbReference>
<dbReference type="AlphaFoldDB" id="A0A9P6JCM5"/>
<evidence type="ECO:0008006" key="3">
    <source>
        <dbReference type="Google" id="ProtNLM"/>
    </source>
</evidence>
<proteinExistence type="predicted"/>
<gene>
    <name evidence="1" type="ORF">BGZ70_000078</name>
</gene>
<reference evidence="1" key="1">
    <citation type="journal article" date="2020" name="Fungal Divers.">
        <title>Resolving the Mortierellaceae phylogeny through synthesis of multi-gene phylogenetics and phylogenomics.</title>
        <authorList>
            <person name="Vandepol N."/>
            <person name="Liber J."/>
            <person name="Desiro A."/>
            <person name="Na H."/>
            <person name="Kennedy M."/>
            <person name="Barry K."/>
            <person name="Grigoriev I.V."/>
            <person name="Miller A.N."/>
            <person name="O'Donnell K."/>
            <person name="Stajich J.E."/>
            <person name="Bonito G."/>
        </authorList>
    </citation>
    <scope>NUCLEOTIDE SEQUENCE</scope>
    <source>
        <strain evidence="1">CK1249</strain>
    </source>
</reference>
<accession>A0A9P6JCM5</accession>